<evidence type="ECO:0000259" key="1">
    <source>
        <dbReference type="Pfam" id="PF13966"/>
    </source>
</evidence>
<comment type="caution">
    <text evidence="2">The sequence shown here is derived from an EMBL/GenBank/DDBJ whole genome shotgun (WGS) entry which is preliminary data.</text>
</comment>
<dbReference type="PANTHER" id="PTHR36617:SF16">
    <property type="entry name" value="OS04G0516500 PROTEIN"/>
    <property type="match status" value="1"/>
</dbReference>
<dbReference type="InterPro" id="IPR026960">
    <property type="entry name" value="RVT-Znf"/>
</dbReference>
<dbReference type="Proteomes" id="UP000265520">
    <property type="component" value="Unassembled WGS sequence"/>
</dbReference>
<protein>
    <submittedName>
        <fullName evidence="2">Putative ribonuclease H protein</fullName>
    </submittedName>
</protein>
<proteinExistence type="predicted"/>
<dbReference type="PANTHER" id="PTHR36617">
    <property type="entry name" value="PROTEIN, PUTATIVE-RELATED"/>
    <property type="match status" value="1"/>
</dbReference>
<keyword evidence="3" id="KW-1185">Reference proteome</keyword>
<organism evidence="2 3">
    <name type="scientific">Trifolium medium</name>
    <dbReference type="NCBI Taxonomy" id="97028"/>
    <lineage>
        <taxon>Eukaryota</taxon>
        <taxon>Viridiplantae</taxon>
        <taxon>Streptophyta</taxon>
        <taxon>Embryophyta</taxon>
        <taxon>Tracheophyta</taxon>
        <taxon>Spermatophyta</taxon>
        <taxon>Magnoliopsida</taxon>
        <taxon>eudicotyledons</taxon>
        <taxon>Gunneridae</taxon>
        <taxon>Pentapetalae</taxon>
        <taxon>rosids</taxon>
        <taxon>fabids</taxon>
        <taxon>Fabales</taxon>
        <taxon>Fabaceae</taxon>
        <taxon>Papilionoideae</taxon>
        <taxon>50 kb inversion clade</taxon>
        <taxon>NPAAA clade</taxon>
        <taxon>Hologalegina</taxon>
        <taxon>IRL clade</taxon>
        <taxon>Trifolieae</taxon>
        <taxon>Trifolium</taxon>
    </lineage>
</organism>
<feature type="domain" description="Reverse transcriptase zinc-binding" evidence="1">
    <location>
        <begin position="111"/>
        <end position="170"/>
    </location>
</feature>
<accession>A0A392P0V0</accession>
<sequence length="170" mass="19817">MESDLWFPKNVSSVLGDGNSIGFWKEKWLGDVPFRELFPNLFIKEVDHNVVVAKRLVGNRADRSWNWQWNSDLTSHEEGDLLYLQQLLLEVEVLEDRTHNWRWKPDNSGMFSVKSTYSLLQNGRTMREINTNMLTSLQQLWKNDIPSKVGVFGWRLLLGKLPTRAALASR</sequence>
<evidence type="ECO:0000313" key="3">
    <source>
        <dbReference type="Proteomes" id="UP000265520"/>
    </source>
</evidence>
<reference evidence="2 3" key="1">
    <citation type="journal article" date="2018" name="Front. Plant Sci.">
        <title>Red Clover (Trifolium pratense) and Zigzag Clover (T. medium) - A Picture of Genomic Similarities and Differences.</title>
        <authorList>
            <person name="Dluhosova J."/>
            <person name="Istvanek J."/>
            <person name="Nedelnik J."/>
            <person name="Repkova J."/>
        </authorList>
    </citation>
    <scope>NUCLEOTIDE SEQUENCE [LARGE SCALE GENOMIC DNA]</scope>
    <source>
        <strain evidence="3">cv. 10/8</strain>
        <tissue evidence="2">Leaf</tissue>
    </source>
</reference>
<dbReference type="EMBL" id="LXQA010059364">
    <property type="protein sequence ID" value="MCI05671.1"/>
    <property type="molecule type" value="Genomic_DNA"/>
</dbReference>
<dbReference type="AlphaFoldDB" id="A0A392P0V0"/>
<feature type="non-terminal residue" evidence="2">
    <location>
        <position position="170"/>
    </location>
</feature>
<evidence type="ECO:0000313" key="2">
    <source>
        <dbReference type="EMBL" id="MCI05671.1"/>
    </source>
</evidence>
<dbReference type="Pfam" id="PF13966">
    <property type="entry name" value="zf-RVT"/>
    <property type="match status" value="1"/>
</dbReference>
<name>A0A392P0V0_9FABA</name>